<dbReference type="Proteomes" id="UP000248423">
    <property type="component" value="Unassembled WGS sequence"/>
</dbReference>
<organism evidence="2 3">
    <name type="scientific">Aspergillus sclerotiicarbonarius (strain CBS 121057 / IBT 28362)</name>
    <dbReference type="NCBI Taxonomy" id="1448318"/>
    <lineage>
        <taxon>Eukaryota</taxon>
        <taxon>Fungi</taxon>
        <taxon>Dikarya</taxon>
        <taxon>Ascomycota</taxon>
        <taxon>Pezizomycotina</taxon>
        <taxon>Eurotiomycetes</taxon>
        <taxon>Eurotiomycetidae</taxon>
        <taxon>Eurotiales</taxon>
        <taxon>Aspergillaceae</taxon>
        <taxon>Aspergillus</taxon>
        <taxon>Aspergillus subgen. Circumdati</taxon>
    </lineage>
</organism>
<dbReference type="EMBL" id="KZ826388">
    <property type="protein sequence ID" value="PYI02849.1"/>
    <property type="molecule type" value="Genomic_DNA"/>
</dbReference>
<feature type="region of interest" description="Disordered" evidence="1">
    <location>
        <begin position="1"/>
        <end position="74"/>
    </location>
</feature>
<protein>
    <submittedName>
        <fullName evidence="2">Uncharacterized protein</fullName>
    </submittedName>
</protein>
<sequence length="158" mass="17377">MGAARKAAKRKKKKKEKKRKLESGRFWQGARNAAQSVAHSGTASVFGDSSSTRVVSRQPIDARSSPAHDSSHPDLEMAVMTDGRVILSGRVTGHDNMQSFRTSVGILNRPVFTSFIRNQNEVMLPPVRYPPVHLHTTTETFPLSLASARVLARQASKL</sequence>
<gene>
    <name evidence="2" type="ORF">BO78DRAFT_212175</name>
</gene>
<accession>A0A319EPY6</accession>
<evidence type="ECO:0000256" key="1">
    <source>
        <dbReference type="SAM" id="MobiDB-lite"/>
    </source>
</evidence>
<feature type="compositionally biased region" description="Basic residues" evidence="1">
    <location>
        <begin position="1"/>
        <end position="20"/>
    </location>
</feature>
<evidence type="ECO:0000313" key="3">
    <source>
        <dbReference type="Proteomes" id="UP000248423"/>
    </source>
</evidence>
<proteinExistence type="predicted"/>
<feature type="compositionally biased region" description="Polar residues" evidence="1">
    <location>
        <begin position="33"/>
        <end position="55"/>
    </location>
</feature>
<dbReference type="AlphaFoldDB" id="A0A319EPY6"/>
<keyword evidence="3" id="KW-1185">Reference proteome</keyword>
<evidence type="ECO:0000313" key="2">
    <source>
        <dbReference type="EMBL" id="PYI02849.1"/>
    </source>
</evidence>
<reference evidence="2 3" key="1">
    <citation type="submission" date="2018-02" db="EMBL/GenBank/DDBJ databases">
        <title>The genomes of Aspergillus section Nigri reveals drivers in fungal speciation.</title>
        <authorList>
            <consortium name="DOE Joint Genome Institute"/>
            <person name="Vesth T.C."/>
            <person name="Nybo J."/>
            <person name="Theobald S."/>
            <person name="Brandl J."/>
            <person name="Frisvad J.C."/>
            <person name="Nielsen K.F."/>
            <person name="Lyhne E.K."/>
            <person name="Kogle M.E."/>
            <person name="Kuo A."/>
            <person name="Riley R."/>
            <person name="Clum A."/>
            <person name="Nolan M."/>
            <person name="Lipzen A."/>
            <person name="Salamov A."/>
            <person name="Henrissat B."/>
            <person name="Wiebenga A."/>
            <person name="De vries R.P."/>
            <person name="Grigoriev I.V."/>
            <person name="Mortensen U.H."/>
            <person name="Andersen M.R."/>
            <person name="Baker S.E."/>
        </authorList>
    </citation>
    <scope>NUCLEOTIDE SEQUENCE [LARGE SCALE GENOMIC DNA]</scope>
    <source>
        <strain evidence="2 3">CBS 121057</strain>
    </source>
</reference>
<dbReference type="VEuPathDB" id="FungiDB:BO78DRAFT_212175"/>
<name>A0A319EPY6_ASPSB</name>